<evidence type="ECO:0000256" key="1">
    <source>
        <dbReference type="SAM" id="MobiDB-lite"/>
    </source>
</evidence>
<evidence type="ECO:0000313" key="3">
    <source>
        <dbReference type="Proteomes" id="UP000002700"/>
    </source>
</evidence>
<dbReference type="AlphaFoldDB" id="Q3JS36"/>
<name>Q3JS36_BURP1</name>
<feature type="compositionally biased region" description="Basic and acidic residues" evidence="1">
    <location>
        <begin position="383"/>
        <end position="406"/>
    </location>
</feature>
<dbReference type="EnsemblBacteria" id="ABA50246">
    <property type="protein sequence ID" value="ABA50246"/>
    <property type="gene ID" value="BURPS1710b_2223"/>
</dbReference>
<dbReference type="Proteomes" id="UP000002700">
    <property type="component" value="Chromosome I"/>
</dbReference>
<feature type="compositionally biased region" description="Basic residues" evidence="1">
    <location>
        <begin position="423"/>
        <end position="435"/>
    </location>
</feature>
<dbReference type="KEGG" id="bpm:BURPS1710b_2223"/>
<organism evidence="2 3">
    <name type="scientific">Burkholderia pseudomallei (strain 1710b)</name>
    <dbReference type="NCBI Taxonomy" id="320372"/>
    <lineage>
        <taxon>Bacteria</taxon>
        <taxon>Pseudomonadati</taxon>
        <taxon>Pseudomonadota</taxon>
        <taxon>Betaproteobacteria</taxon>
        <taxon>Burkholderiales</taxon>
        <taxon>Burkholderiaceae</taxon>
        <taxon>Burkholderia</taxon>
        <taxon>pseudomallei group</taxon>
    </lineage>
</organism>
<sequence>MRARRATGSPKTGERKHERHKRHPRRPRQTSARASAARISPAATRGRPRVGARAAAAQPGSPCGRADRAPRDETRTARLAASERRLTQIQLRQRSRIHALVPHLGAHRLEQKGALQLDIAKATQQFELPAVFDAGHRQRETQIVRETRDARQDRLRSRRTGQSLRERFAEFDARDGQHHQRRHRRVMRSEIAEHDAVTLLPQPLQAIEKTQRFLRRRHFRHFERELAARDIERLDRQRESLEYAFGAQLGARKPHRQRRHAGALLLPARELPARLAERVAGDPGRRAQSVRGGVDHTLRQRAPFRMIPSYRRFGARHGPGADRDDRLIIHDEFSGLECPLEIGLVQRQSVFVFPGKECTPTTRDARFHIALPKTPPSQHRSSRLGDRRRTASSHDADARRPDRPANRQETLNQVAGGENHKSSNPRRNVRRRAHPRAAPSMAGTGPLRQGRARADHALVSAATIRSSAFRMASACSSISRFHSPDSRA</sequence>
<feature type="compositionally biased region" description="Basic residues" evidence="1">
    <location>
        <begin position="17"/>
        <end position="28"/>
    </location>
</feature>
<feature type="compositionally biased region" description="Basic and acidic residues" evidence="1">
    <location>
        <begin position="65"/>
        <end position="75"/>
    </location>
</feature>
<feature type="compositionally biased region" description="Low complexity" evidence="1">
    <location>
        <begin position="29"/>
        <end position="62"/>
    </location>
</feature>
<protein>
    <submittedName>
        <fullName evidence="2">Uncharacterized protein</fullName>
    </submittedName>
</protein>
<feature type="region of interest" description="Disordered" evidence="1">
    <location>
        <begin position="1"/>
        <end position="75"/>
    </location>
</feature>
<dbReference type="HOGENOM" id="CLU_558601_0_0_4"/>
<dbReference type="EMBL" id="CP000124">
    <property type="protein sequence ID" value="ABA50246.1"/>
    <property type="molecule type" value="Genomic_DNA"/>
</dbReference>
<gene>
    <name evidence="2" type="ordered locus">BURPS1710b_2223</name>
</gene>
<evidence type="ECO:0000313" key="2">
    <source>
        <dbReference type="EMBL" id="ABA50246.1"/>
    </source>
</evidence>
<reference evidence="2 3" key="1">
    <citation type="submission" date="2005-09" db="EMBL/GenBank/DDBJ databases">
        <authorList>
            <person name="Woods D.E."/>
            <person name="Nierman W.C."/>
        </authorList>
    </citation>
    <scope>NUCLEOTIDE SEQUENCE [LARGE SCALE GENOMIC DNA]</scope>
    <source>
        <strain evidence="2 3">1710b</strain>
    </source>
</reference>
<proteinExistence type="predicted"/>
<feature type="region of interest" description="Disordered" evidence="1">
    <location>
        <begin position="364"/>
        <end position="454"/>
    </location>
</feature>
<accession>Q3JS36</accession>